<feature type="transmembrane region" description="Helical" evidence="2">
    <location>
        <begin position="75"/>
        <end position="96"/>
    </location>
</feature>
<gene>
    <name evidence="3" type="ORF">Loak_1117</name>
</gene>
<keyword evidence="2" id="KW-0812">Transmembrane</keyword>
<dbReference type="InterPro" id="IPR029063">
    <property type="entry name" value="SAM-dependent_MTases_sf"/>
</dbReference>
<dbReference type="CDD" id="cd02440">
    <property type="entry name" value="AdoMet_MTases"/>
    <property type="match status" value="1"/>
</dbReference>
<evidence type="ECO:0000256" key="1">
    <source>
        <dbReference type="ARBA" id="ARBA00023115"/>
    </source>
</evidence>
<dbReference type="PANTHER" id="PTHR43317:SF1">
    <property type="entry name" value="THERMOSPERMINE SYNTHASE ACAULIS5"/>
    <property type="match status" value="1"/>
</dbReference>
<organism evidence="3 4">
    <name type="scientific">Legionella oakridgensis</name>
    <dbReference type="NCBI Taxonomy" id="29423"/>
    <lineage>
        <taxon>Bacteria</taxon>
        <taxon>Pseudomonadati</taxon>
        <taxon>Pseudomonadota</taxon>
        <taxon>Gammaproteobacteria</taxon>
        <taxon>Legionellales</taxon>
        <taxon>Legionellaceae</taxon>
        <taxon>Legionella</taxon>
    </lineage>
</organism>
<dbReference type="PATRIC" id="fig|29423.5.peg.1170"/>
<dbReference type="Proteomes" id="UP000054858">
    <property type="component" value="Unassembled WGS sequence"/>
</dbReference>
<sequence length="456" mass="51929">MLPLLFAILLLEGFITISVEVLTIRQLLPFFGGSVLITSVIIGVFLLFLALGYWRGGSYQREFFKQLNRNFTLSLVWIGIGLSYIFISSFYFFSIYKVSFSFLISLSCYLLLVLAPIAYWLGQTVPLTTNLFNQAQRISHISGRALFLSTLGSFLGALLTSLLLFQYLGVAWTVVINCMLLFGLVAYIRYYSQMSLWPILAWLPGLLFIFMLNVTVENAQFKTTNNYGNYQVIHSSEFNKWLQINLSSSSMLTPEKKGFPYIEFIRHLLFKELNLRHKRILVIGAGGFTLTAAGEHDNEVTYVDIDPAIKELAEQHFLAQPIKGTFIGQDARRYLRGSTASYDVVISDVYSNQATIPSSLLTVEYFQSIADHLTPDGLLIVNVIANPLFRDDYSRTVFNTIHAAFPYCDLVPLMWENSLVNMMYVCPKRKTKQDAIYRDDLTSATTDFFKAFQKFH</sequence>
<dbReference type="PANTHER" id="PTHR43317">
    <property type="entry name" value="THERMOSPERMINE SYNTHASE ACAULIS5"/>
    <property type="match status" value="1"/>
</dbReference>
<feature type="transmembrane region" description="Helical" evidence="2">
    <location>
        <begin position="170"/>
        <end position="188"/>
    </location>
</feature>
<proteinExistence type="predicted"/>
<dbReference type="GO" id="GO:0010487">
    <property type="term" value="F:thermospermine synthase activity"/>
    <property type="evidence" value="ECO:0007669"/>
    <property type="project" value="TreeGrafter"/>
</dbReference>
<evidence type="ECO:0000256" key="2">
    <source>
        <dbReference type="SAM" id="Phobius"/>
    </source>
</evidence>
<keyword evidence="2" id="KW-1133">Transmembrane helix</keyword>
<protein>
    <submittedName>
        <fullName evidence="3">Spermidine synthase</fullName>
    </submittedName>
</protein>
<feature type="transmembrane region" description="Helical" evidence="2">
    <location>
        <begin position="102"/>
        <end position="122"/>
    </location>
</feature>
<dbReference type="Gene3D" id="3.40.50.150">
    <property type="entry name" value="Vaccinia Virus protein VP39"/>
    <property type="match status" value="1"/>
</dbReference>
<dbReference type="Pfam" id="PF01564">
    <property type="entry name" value="Spermine_synth"/>
    <property type="match status" value="1"/>
</dbReference>
<dbReference type="GO" id="GO:0006596">
    <property type="term" value="P:polyamine biosynthetic process"/>
    <property type="evidence" value="ECO:0007669"/>
    <property type="project" value="UniProtKB-KW"/>
</dbReference>
<evidence type="ECO:0000313" key="4">
    <source>
        <dbReference type="Proteomes" id="UP000054858"/>
    </source>
</evidence>
<evidence type="ECO:0000313" key="3">
    <source>
        <dbReference type="EMBL" id="KTD38996.1"/>
    </source>
</evidence>
<dbReference type="EMBL" id="LNYP01000023">
    <property type="protein sequence ID" value="KTD38996.1"/>
    <property type="molecule type" value="Genomic_DNA"/>
</dbReference>
<dbReference type="RefSeq" id="WP_035895812.1">
    <property type="nucleotide sequence ID" value="NZ_KV441804.1"/>
</dbReference>
<comment type="caution">
    <text evidence="3">The sequence shown here is derived from an EMBL/GenBank/DDBJ whole genome shotgun (WGS) entry which is preliminary data.</text>
</comment>
<feature type="transmembrane region" description="Helical" evidence="2">
    <location>
        <begin position="143"/>
        <end position="164"/>
    </location>
</feature>
<reference evidence="3 4" key="1">
    <citation type="submission" date="2015-11" db="EMBL/GenBank/DDBJ databases">
        <title>Genomic analysis of 38 Legionella species identifies large and diverse effector repertoires.</title>
        <authorList>
            <person name="Burstein D."/>
            <person name="Amaro F."/>
            <person name="Zusman T."/>
            <person name="Lifshitz Z."/>
            <person name="Cohen O."/>
            <person name="Gilbert J.A."/>
            <person name="Pupko T."/>
            <person name="Shuman H.A."/>
            <person name="Segal G."/>
        </authorList>
    </citation>
    <scope>NUCLEOTIDE SEQUENCE [LARGE SCALE GENOMIC DNA]</scope>
    <source>
        <strain evidence="3 4">Oak Ridge-10</strain>
    </source>
</reference>
<keyword evidence="2" id="KW-0472">Membrane</keyword>
<accession>A0A0W0X397</accession>
<feature type="transmembrane region" description="Helical" evidence="2">
    <location>
        <begin position="28"/>
        <end position="54"/>
    </location>
</feature>
<dbReference type="AlphaFoldDB" id="A0A0W0X397"/>
<dbReference type="SUPFAM" id="SSF53335">
    <property type="entry name" value="S-adenosyl-L-methionine-dependent methyltransferases"/>
    <property type="match status" value="1"/>
</dbReference>
<keyword evidence="1" id="KW-0620">Polyamine biosynthesis</keyword>
<feature type="transmembrane region" description="Helical" evidence="2">
    <location>
        <begin position="195"/>
        <end position="216"/>
    </location>
</feature>
<dbReference type="NCBIfam" id="NF037959">
    <property type="entry name" value="MFS_SpdSyn"/>
    <property type="match status" value="1"/>
</dbReference>
<name>A0A0W0X397_9GAMM</name>